<organism evidence="1 2">
    <name type="scientific">Helianthus annuus</name>
    <name type="common">Common sunflower</name>
    <dbReference type="NCBI Taxonomy" id="4232"/>
    <lineage>
        <taxon>Eukaryota</taxon>
        <taxon>Viridiplantae</taxon>
        <taxon>Streptophyta</taxon>
        <taxon>Embryophyta</taxon>
        <taxon>Tracheophyta</taxon>
        <taxon>Spermatophyta</taxon>
        <taxon>Magnoliopsida</taxon>
        <taxon>eudicotyledons</taxon>
        <taxon>Gunneridae</taxon>
        <taxon>Pentapetalae</taxon>
        <taxon>asterids</taxon>
        <taxon>campanulids</taxon>
        <taxon>Asterales</taxon>
        <taxon>Asteraceae</taxon>
        <taxon>Asteroideae</taxon>
        <taxon>Heliantheae alliance</taxon>
        <taxon>Heliantheae</taxon>
        <taxon>Helianthus</taxon>
    </lineage>
</organism>
<name>A0A9K3IYP6_HELAN</name>
<dbReference type="AlphaFoldDB" id="A0A9K3IYP6"/>
<dbReference type="Proteomes" id="UP000215914">
    <property type="component" value="Unassembled WGS sequence"/>
</dbReference>
<dbReference type="EMBL" id="MNCJ02000320">
    <property type="protein sequence ID" value="KAF5805227.1"/>
    <property type="molecule type" value="Genomic_DNA"/>
</dbReference>
<accession>A0A9K3IYP6</accession>
<keyword evidence="2" id="KW-1185">Reference proteome</keyword>
<proteinExistence type="predicted"/>
<reference evidence="1" key="1">
    <citation type="journal article" date="2017" name="Nature">
        <title>The sunflower genome provides insights into oil metabolism, flowering and Asterid evolution.</title>
        <authorList>
            <person name="Badouin H."/>
            <person name="Gouzy J."/>
            <person name="Grassa C.J."/>
            <person name="Murat F."/>
            <person name="Staton S.E."/>
            <person name="Cottret L."/>
            <person name="Lelandais-Briere C."/>
            <person name="Owens G.L."/>
            <person name="Carrere S."/>
            <person name="Mayjonade B."/>
            <person name="Legrand L."/>
            <person name="Gill N."/>
            <person name="Kane N.C."/>
            <person name="Bowers J.E."/>
            <person name="Hubner S."/>
            <person name="Bellec A."/>
            <person name="Berard A."/>
            <person name="Berges H."/>
            <person name="Blanchet N."/>
            <person name="Boniface M.C."/>
            <person name="Brunel D."/>
            <person name="Catrice O."/>
            <person name="Chaidir N."/>
            <person name="Claudel C."/>
            <person name="Donnadieu C."/>
            <person name="Faraut T."/>
            <person name="Fievet G."/>
            <person name="Helmstetter N."/>
            <person name="King M."/>
            <person name="Knapp S.J."/>
            <person name="Lai Z."/>
            <person name="Le Paslier M.C."/>
            <person name="Lippi Y."/>
            <person name="Lorenzon L."/>
            <person name="Mandel J.R."/>
            <person name="Marage G."/>
            <person name="Marchand G."/>
            <person name="Marquand E."/>
            <person name="Bret-Mestries E."/>
            <person name="Morien E."/>
            <person name="Nambeesan S."/>
            <person name="Nguyen T."/>
            <person name="Pegot-Espagnet P."/>
            <person name="Pouilly N."/>
            <person name="Raftis F."/>
            <person name="Sallet E."/>
            <person name="Schiex T."/>
            <person name="Thomas J."/>
            <person name="Vandecasteele C."/>
            <person name="Vares D."/>
            <person name="Vear F."/>
            <person name="Vautrin S."/>
            <person name="Crespi M."/>
            <person name="Mangin B."/>
            <person name="Burke J.M."/>
            <person name="Salse J."/>
            <person name="Munos S."/>
            <person name="Vincourt P."/>
            <person name="Rieseberg L.H."/>
            <person name="Langlade N.B."/>
        </authorList>
    </citation>
    <scope>NUCLEOTIDE SEQUENCE</scope>
    <source>
        <tissue evidence="1">Leaves</tissue>
    </source>
</reference>
<gene>
    <name evidence="1" type="ORF">HanXRQr2_Chr05g0206731</name>
</gene>
<sequence>MFNCRTVFADKYSLGPLLSTQEIRSLVTYIGPPLGTFFRSALMNISRSAFGALCPLLVHCV</sequence>
<evidence type="ECO:0000313" key="1">
    <source>
        <dbReference type="EMBL" id="KAF5805227.1"/>
    </source>
</evidence>
<evidence type="ECO:0000313" key="2">
    <source>
        <dbReference type="Proteomes" id="UP000215914"/>
    </source>
</evidence>
<reference evidence="1" key="2">
    <citation type="submission" date="2020-06" db="EMBL/GenBank/DDBJ databases">
        <title>Helianthus annuus Genome sequencing and assembly Release 2.</title>
        <authorList>
            <person name="Gouzy J."/>
            <person name="Langlade N."/>
            <person name="Munos S."/>
        </authorList>
    </citation>
    <scope>NUCLEOTIDE SEQUENCE</scope>
    <source>
        <tissue evidence="1">Leaves</tissue>
    </source>
</reference>
<comment type="caution">
    <text evidence="1">The sequence shown here is derived from an EMBL/GenBank/DDBJ whole genome shotgun (WGS) entry which is preliminary data.</text>
</comment>
<protein>
    <submittedName>
        <fullName evidence="1">Uncharacterized protein</fullName>
    </submittedName>
</protein>
<dbReference type="Gramene" id="mRNA:HanXRQr2_Chr05g0206731">
    <property type="protein sequence ID" value="mRNA:HanXRQr2_Chr05g0206731"/>
    <property type="gene ID" value="HanXRQr2_Chr05g0206731"/>
</dbReference>